<evidence type="ECO:0000256" key="13">
    <source>
        <dbReference type="ARBA" id="ARBA00043078"/>
    </source>
</evidence>
<dbReference type="SUPFAM" id="SSF51445">
    <property type="entry name" value="(Trans)glycosidases"/>
    <property type="match status" value="1"/>
</dbReference>
<keyword evidence="5" id="KW-0378">Hydrolase</keyword>
<keyword evidence="14" id="KW-0812">Transmembrane</keyword>
<dbReference type="Gene3D" id="3.20.20.80">
    <property type="entry name" value="Glycosidases"/>
    <property type="match status" value="1"/>
</dbReference>
<dbReference type="Pfam" id="PF00652">
    <property type="entry name" value="Ricin_B_lectin"/>
    <property type="match status" value="1"/>
</dbReference>
<dbReference type="Gene3D" id="2.80.10.50">
    <property type="match status" value="1"/>
</dbReference>
<gene>
    <name evidence="17" type="primary">Aste57867_20768</name>
    <name evidence="16" type="ORF">As57867_020700</name>
    <name evidence="17" type="ORF">ASTE57867_20768</name>
</gene>
<keyword evidence="18" id="KW-1185">Reference proteome</keyword>
<dbReference type="CDD" id="cd00161">
    <property type="entry name" value="beta-trefoil_Ricin-like"/>
    <property type="match status" value="1"/>
</dbReference>
<dbReference type="EMBL" id="CAADRA010006932">
    <property type="protein sequence ID" value="VFT97447.1"/>
    <property type="molecule type" value="Genomic_DNA"/>
</dbReference>
<keyword evidence="7" id="KW-0325">Glycoprotein</keyword>
<dbReference type="InterPro" id="IPR000772">
    <property type="entry name" value="Ricin_B_lectin"/>
</dbReference>
<dbReference type="SUPFAM" id="SSF50370">
    <property type="entry name" value="Ricin B-like lectins"/>
    <property type="match status" value="1"/>
</dbReference>
<sequence length="561" mass="61148">MELSSPNCTIAFTICHVNRDNALGIVQDNNNQAQWPIQTARVDSFGWQASAKQGRRGAVDFIHQFDEKMVNQSATDVAFVDTPAATTTSAAAVDVEYAVATDVAPTNSTTTTDESIAATPVGRKKRAIVALTAALVVVGAVVGVLVAQKAVQDVASHAIQVGAFGDLSVCYDAYESWVPGKIEFHFNRIKERFAGVRTFQVRGAENHIDVAARVGLDIYAGVWIQNGDVAADMQAAVDGAKRHPDRVKAIFLGNEELLNGAMSEDQVIGYVRQMKQMLRDVGVGHVKVGAVQTDGSWFGGWKLAQECDIMGVNIHPFFGGSPSDPFGALVDRWNSVHSWYGDKLVLAEIGWPTDGGTSDGHVPSMDMALKLFNQVNAAVKRGMFGDLPAYFMFHDNPNKVDFEKSFGLAWANAQWKFDFSALNPPTTDIPNVVFVNPPNDFVLAAASGRAVEFHKRLPNWKDDAASKWTVRGAQIVSWEAETHTDVCLDAPEAKQGGRVHLWPCDATNQNQQWQYDAGVPTLRHAVHQGLCLDMAYATGGAPTLFPCSNDYPLQKLQWWQA</sequence>
<dbReference type="EC" id="3.2.1.39" evidence="3"/>
<keyword evidence="8" id="KW-0119">Carbohydrate metabolism</keyword>
<dbReference type="InterPro" id="IPR050732">
    <property type="entry name" value="Beta-glucan_modifiers"/>
</dbReference>
<dbReference type="Proteomes" id="UP000332933">
    <property type="component" value="Unassembled WGS sequence"/>
</dbReference>
<dbReference type="EMBL" id="VJMH01006906">
    <property type="protein sequence ID" value="KAF0687496.1"/>
    <property type="molecule type" value="Genomic_DNA"/>
</dbReference>
<evidence type="ECO:0000256" key="6">
    <source>
        <dbReference type="ARBA" id="ARBA00023136"/>
    </source>
</evidence>
<keyword evidence="14" id="KW-1133">Transmembrane helix</keyword>
<evidence type="ECO:0000256" key="14">
    <source>
        <dbReference type="SAM" id="Phobius"/>
    </source>
</evidence>
<evidence type="ECO:0000256" key="10">
    <source>
        <dbReference type="ARBA" id="ARBA00023326"/>
    </source>
</evidence>
<dbReference type="GO" id="GO:0005886">
    <property type="term" value="C:plasma membrane"/>
    <property type="evidence" value="ECO:0007669"/>
    <property type="project" value="UniProtKB-SubCell"/>
</dbReference>
<evidence type="ECO:0000259" key="15">
    <source>
        <dbReference type="Pfam" id="PF00652"/>
    </source>
</evidence>
<dbReference type="AlphaFoldDB" id="A0A485LGD9"/>
<keyword evidence="10" id="KW-0624">Polysaccharide degradation</keyword>
<name>A0A485LGD9_9STRA</name>
<accession>A0A485LGD9</accession>
<dbReference type="InterPro" id="IPR017853">
    <property type="entry name" value="GH"/>
</dbReference>
<proteinExistence type="predicted"/>
<evidence type="ECO:0000256" key="11">
    <source>
        <dbReference type="ARBA" id="ARBA00037649"/>
    </source>
</evidence>
<dbReference type="GO" id="GO:0042973">
    <property type="term" value="F:glucan endo-1,3-beta-D-glucosidase activity"/>
    <property type="evidence" value="ECO:0007669"/>
    <property type="project" value="UniProtKB-EC"/>
</dbReference>
<reference evidence="16" key="2">
    <citation type="submission" date="2019-06" db="EMBL/GenBank/DDBJ databases">
        <title>Genomics analysis of Aphanomyces spp. identifies a new class of oomycete effector associated with host adaptation.</title>
        <authorList>
            <person name="Gaulin E."/>
        </authorList>
    </citation>
    <scope>NUCLEOTIDE SEQUENCE</scope>
    <source>
        <strain evidence="16">CBS 578.67</strain>
    </source>
</reference>
<evidence type="ECO:0000256" key="3">
    <source>
        <dbReference type="ARBA" id="ARBA00012780"/>
    </source>
</evidence>
<dbReference type="InterPro" id="IPR035992">
    <property type="entry name" value="Ricin_B-like_lectins"/>
</dbReference>
<keyword evidence="9" id="KW-0961">Cell wall biogenesis/degradation</keyword>
<comment type="catalytic activity">
    <reaction evidence="1">
        <text>Hydrolysis of (1-&gt;3)-beta-D-glucosidic linkages in (1-&gt;3)-beta-D-glucans.</text>
        <dbReference type="EC" id="3.2.1.39"/>
    </reaction>
</comment>
<comment type="function">
    <text evidence="11">Glucanases play a role in cell expansion during growth, in cell-cell fusion during mating, and in spore release during sporulation. This enzyme may be involved in beta-glucan degradation. Active on laminarin and lichenan.</text>
</comment>
<evidence type="ECO:0000256" key="7">
    <source>
        <dbReference type="ARBA" id="ARBA00023180"/>
    </source>
</evidence>
<evidence type="ECO:0000256" key="4">
    <source>
        <dbReference type="ARBA" id="ARBA00022475"/>
    </source>
</evidence>
<dbReference type="PROSITE" id="PS50231">
    <property type="entry name" value="RICIN_B_LECTIN"/>
    <property type="match status" value="1"/>
</dbReference>
<feature type="transmembrane region" description="Helical" evidence="14">
    <location>
        <begin position="127"/>
        <end position="147"/>
    </location>
</feature>
<keyword evidence="6 14" id="KW-0472">Membrane</keyword>
<evidence type="ECO:0000256" key="2">
    <source>
        <dbReference type="ARBA" id="ARBA00004236"/>
    </source>
</evidence>
<evidence type="ECO:0000256" key="8">
    <source>
        <dbReference type="ARBA" id="ARBA00023277"/>
    </source>
</evidence>
<evidence type="ECO:0000256" key="5">
    <source>
        <dbReference type="ARBA" id="ARBA00022801"/>
    </source>
</evidence>
<dbReference type="PANTHER" id="PTHR16631:SF17">
    <property type="entry name" value="GLUCAN ENDO-1,3-BETA-GLUCOSIDASE BTGC"/>
    <property type="match status" value="1"/>
</dbReference>
<dbReference type="GO" id="GO:0000272">
    <property type="term" value="P:polysaccharide catabolic process"/>
    <property type="evidence" value="ECO:0007669"/>
    <property type="project" value="UniProtKB-KW"/>
</dbReference>
<evidence type="ECO:0000313" key="17">
    <source>
        <dbReference type="EMBL" id="VFT97447.1"/>
    </source>
</evidence>
<evidence type="ECO:0000256" key="9">
    <source>
        <dbReference type="ARBA" id="ARBA00023316"/>
    </source>
</evidence>
<protein>
    <recommendedName>
        <fullName evidence="3">glucan endo-1,3-beta-D-glucosidase</fullName>
        <ecNumber evidence="3">3.2.1.39</ecNumber>
    </recommendedName>
    <alternativeName>
        <fullName evidence="13">Endo-1,3-beta-glucanase btgC</fullName>
    </alternativeName>
    <alternativeName>
        <fullName evidence="12">Laminarinase btgC</fullName>
    </alternativeName>
</protein>
<keyword evidence="4" id="KW-1003">Cell membrane</keyword>
<evidence type="ECO:0000313" key="16">
    <source>
        <dbReference type="EMBL" id="KAF0687496.1"/>
    </source>
</evidence>
<organism evidence="17 18">
    <name type="scientific">Aphanomyces stellatus</name>
    <dbReference type="NCBI Taxonomy" id="120398"/>
    <lineage>
        <taxon>Eukaryota</taxon>
        <taxon>Sar</taxon>
        <taxon>Stramenopiles</taxon>
        <taxon>Oomycota</taxon>
        <taxon>Saprolegniomycetes</taxon>
        <taxon>Saprolegniales</taxon>
        <taxon>Verrucalvaceae</taxon>
        <taxon>Aphanomyces</taxon>
    </lineage>
</organism>
<reference evidence="17 18" key="1">
    <citation type="submission" date="2019-03" db="EMBL/GenBank/DDBJ databases">
        <authorList>
            <person name="Gaulin E."/>
            <person name="Dumas B."/>
        </authorList>
    </citation>
    <scope>NUCLEOTIDE SEQUENCE [LARGE SCALE GENOMIC DNA]</scope>
    <source>
        <strain evidence="17">CBS 568.67</strain>
    </source>
</reference>
<comment type="subcellular location">
    <subcellularLocation>
        <location evidence="2">Cell membrane</location>
    </subcellularLocation>
</comment>
<feature type="domain" description="Ricin B lectin" evidence="15">
    <location>
        <begin position="482"/>
        <end position="555"/>
    </location>
</feature>
<evidence type="ECO:0000256" key="1">
    <source>
        <dbReference type="ARBA" id="ARBA00000382"/>
    </source>
</evidence>
<dbReference type="GO" id="GO:0071555">
    <property type="term" value="P:cell wall organization"/>
    <property type="evidence" value="ECO:0007669"/>
    <property type="project" value="UniProtKB-KW"/>
</dbReference>
<evidence type="ECO:0000256" key="12">
    <source>
        <dbReference type="ARBA" id="ARBA00042373"/>
    </source>
</evidence>
<dbReference type="OrthoDB" id="77201at2759"/>
<dbReference type="PANTHER" id="PTHR16631">
    <property type="entry name" value="GLUCAN 1,3-BETA-GLUCOSIDASE"/>
    <property type="match status" value="1"/>
</dbReference>
<evidence type="ECO:0000313" key="18">
    <source>
        <dbReference type="Proteomes" id="UP000332933"/>
    </source>
</evidence>